<keyword evidence="2" id="KW-1185">Reference proteome</keyword>
<gene>
    <name evidence="1" type="ORF">OXIME_000241</name>
</gene>
<name>A0AAX4NES7_9ARCH</name>
<protein>
    <submittedName>
        <fullName evidence="1">Uncharacterized protein</fullName>
    </submittedName>
</protein>
<evidence type="ECO:0000313" key="2">
    <source>
        <dbReference type="Proteomes" id="UP001451606"/>
    </source>
</evidence>
<dbReference type="AlphaFoldDB" id="A0AAX4NES7"/>
<dbReference type="GeneID" id="95966965"/>
<dbReference type="EMBL" id="CP133772">
    <property type="protein sequence ID" value="WYX99702.1"/>
    <property type="molecule type" value="Genomic_DNA"/>
</dbReference>
<reference evidence="1 2" key="1">
    <citation type="submission" date="2023-09" db="EMBL/GenBank/DDBJ databases">
        <authorList>
            <person name="Golyshina O.V."/>
            <person name="Lunev E.A."/>
            <person name="Bargiela R."/>
            <person name="Gaines M.C."/>
            <person name="Daum B."/>
            <person name="Bale N.J."/>
            <person name="Koenen M."/>
            <person name="Sinninghe Damst J.S."/>
            <person name="Yakimov M."/>
            <person name="Golyshin P.N."/>
        </authorList>
    </citation>
    <scope>NUCLEOTIDE SEQUENCE [LARGE SCALE GENOMIC DNA]</scope>
    <source>
        <strain evidence="1 2">M1</strain>
    </source>
</reference>
<dbReference type="Proteomes" id="UP001451606">
    <property type="component" value="Chromosome"/>
</dbReference>
<dbReference type="KEGG" id="omr:OXIME_000241"/>
<sequence>MSWVPLRSAEKSAYSLCMKMAENHSLTIKSFKKDRSVEITRLPQSYRINEEGFEKQIYEITEDNLKHELKKIIEKEFPRSHQVMLTTRPRIL</sequence>
<accession>A0AAX4NES7</accession>
<dbReference type="RefSeq" id="WP_393971667.1">
    <property type="nucleotide sequence ID" value="NZ_CP133772.1"/>
</dbReference>
<organism evidence="1 2">
    <name type="scientific">Oxyplasma meridianum</name>
    <dbReference type="NCBI Taxonomy" id="3073602"/>
    <lineage>
        <taxon>Archaea</taxon>
        <taxon>Methanobacteriati</taxon>
        <taxon>Thermoplasmatota</taxon>
        <taxon>Thermoplasmata</taxon>
        <taxon>Thermoplasmatales</taxon>
        <taxon>Thermoplasmataceae</taxon>
        <taxon>Oxyplasma</taxon>
    </lineage>
</organism>
<evidence type="ECO:0000313" key="1">
    <source>
        <dbReference type="EMBL" id="WYX99702.1"/>
    </source>
</evidence>
<proteinExistence type="predicted"/>